<dbReference type="EMBL" id="VLLA01000003">
    <property type="protein sequence ID" value="TWI73793.1"/>
    <property type="molecule type" value="Genomic_DNA"/>
</dbReference>
<reference evidence="1 2" key="1">
    <citation type="journal article" date="2015" name="Stand. Genomic Sci.">
        <title>Genomic Encyclopedia of Bacterial and Archaeal Type Strains, Phase III: the genomes of soil and plant-associated and newly described type strains.</title>
        <authorList>
            <person name="Whitman W.B."/>
            <person name="Woyke T."/>
            <person name="Klenk H.P."/>
            <person name="Zhou Y."/>
            <person name="Lilburn T.G."/>
            <person name="Beck B.J."/>
            <person name="De Vos P."/>
            <person name="Vandamme P."/>
            <person name="Eisen J.A."/>
            <person name="Garrity G."/>
            <person name="Hugenholtz P."/>
            <person name="Kyrpides N.C."/>
        </authorList>
    </citation>
    <scope>NUCLEOTIDE SEQUENCE [LARGE SCALE GENOMIC DNA]</scope>
    <source>
        <strain evidence="1 2">CGMCC 1.10948</strain>
    </source>
</reference>
<sequence>MASLSRSGQWDIRDTPKGVCPCPSHPHVADNVPQCPAMSRCPTVTAQDRGLIVTATSDLHRLAAALEAGAELTEADRIAAAEALRAVMPAKHAERDALIQDCRRRYFADLADHAAAHEISRGLSRYAASGWRRDRAAVAPPGKGTRTEMYWLILNTAPPNPHTPSPSTIRRILAKLR</sequence>
<accession>A0A562RXY9</accession>
<comment type="caution">
    <text evidence="1">The sequence shown here is derived from an EMBL/GenBank/DDBJ whole genome shotgun (WGS) entry which is preliminary data.</text>
</comment>
<gene>
    <name evidence="1" type="ORF">IQ16_01937</name>
</gene>
<evidence type="ECO:0000313" key="1">
    <source>
        <dbReference type="EMBL" id="TWI73793.1"/>
    </source>
</evidence>
<organism evidence="1 2">
    <name type="scientific">Bradyrhizobium huanghuaihaiense</name>
    <dbReference type="NCBI Taxonomy" id="990078"/>
    <lineage>
        <taxon>Bacteria</taxon>
        <taxon>Pseudomonadati</taxon>
        <taxon>Pseudomonadota</taxon>
        <taxon>Alphaproteobacteria</taxon>
        <taxon>Hyphomicrobiales</taxon>
        <taxon>Nitrobacteraceae</taxon>
        <taxon>Bradyrhizobium</taxon>
    </lineage>
</organism>
<name>A0A562RXY9_9BRAD</name>
<dbReference type="AlphaFoldDB" id="A0A562RXY9"/>
<evidence type="ECO:0000313" key="2">
    <source>
        <dbReference type="Proteomes" id="UP000316291"/>
    </source>
</evidence>
<proteinExistence type="predicted"/>
<dbReference type="Proteomes" id="UP000316291">
    <property type="component" value="Unassembled WGS sequence"/>
</dbReference>
<keyword evidence="2" id="KW-1185">Reference proteome</keyword>
<protein>
    <submittedName>
        <fullName evidence="1">Uncharacterized protein</fullName>
    </submittedName>
</protein>